<dbReference type="InterPro" id="IPR000242">
    <property type="entry name" value="PTP_cat"/>
</dbReference>
<comment type="caution">
    <text evidence="2">The sequence shown here is derived from an EMBL/GenBank/DDBJ whole genome shotgun (WGS) entry which is preliminary data.</text>
</comment>
<dbReference type="RefSeq" id="WP_266339871.1">
    <property type="nucleotide sequence ID" value="NZ_JAPKNK010000007.1"/>
</dbReference>
<dbReference type="GO" id="GO:0004725">
    <property type="term" value="F:protein tyrosine phosphatase activity"/>
    <property type="evidence" value="ECO:0007669"/>
    <property type="project" value="InterPro"/>
</dbReference>
<sequence>MSRIHVCSLSRIGATVAQTGASHLVTLINAGTPVERPAAIPENRHLFLAFNDILEPMEGMTPPAEEHVTALLDFVEGWKPEKPIVIHCFAGISRSTAAAFITVCALRPEREEAEIAALIRAGSPSATPNLRLVRFADEILGRRGRMVSAIEQIGRGRDAFEGHPFSLDLDLAR</sequence>
<protein>
    <submittedName>
        <fullName evidence="2">Tyrosine phosphatase family protein</fullName>
    </submittedName>
</protein>
<feature type="domain" description="Tyrosine specific protein phosphatases" evidence="1">
    <location>
        <begin position="69"/>
        <end position="154"/>
    </location>
</feature>
<dbReference type="InterPro" id="IPR000387">
    <property type="entry name" value="Tyr_Pase_dom"/>
</dbReference>
<dbReference type="InterPro" id="IPR029021">
    <property type="entry name" value="Prot-tyrosine_phosphatase-like"/>
</dbReference>
<dbReference type="AlphaFoldDB" id="A0A9X3E3V3"/>
<organism evidence="2 3">
    <name type="scientific">Kaistia nematophila</name>
    <dbReference type="NCBI Taxonomy" id="2994654"/>
    <lineage>
        <taxon>Bacteria</taxon>
        <taxon>Pseudomonadati</taxon>
        <taxon>Pseudomonadota</taxon>
        <taxon>Alphaproteobacteria</taxon>
        <taxon>Hyphomicrobiales</taxon>
        <taxon>Kaistiaceae</taxon>
        <taxon>Kaistia</taxon>
    </lineage>
</organism>
<evidence type="ECO:0000259" key="1">
    <source>
        <dbReference type="PROSITE" id="PS50056"/>
    </source>
</evidence>
<accession>A0A9X3E3V3</accession>
<dbReference type="SUPFAM" id="SSF52799">
    <property type="entry name" value="(Phosphotyrosine protein) phosphatases II"/>
    <property type="match status" value="1"/>
</dbReference>
<dbReference type="PROSITE" id="PS50056">
    <property type="entry name" value="TYR_PHOSPHATASE_2"/>
    <property type="match status" value="1"/>
</dbReference>
<keyword evidence="3" id="KW-1185">Reference proteome</keyword>
<dbReference type="Proteomes" id="UP001144805">
    <property type="component" value="Unassembled WGS sequence"/>
</dbReference>
<dbReference type="Gene3D" id="3.90.190.10">
    <property type="entry name" value="Protein tyrosine phosphatase superfamily"/>
    <property type="match status" value="1"/>
</dbReference>
<dbReference type="PROSITE" id="PS00383">
    <property type="entry name" value="TYR_PHOSPHATASE_1"/>
    <property type="match status" value="1"/>
</dbReference>
<gene>
    <name evidence="2" type="ORF">OSH07_17025</name>
</gene>
<evidence type="ECO:0000313" key="3">
    <source>
        <dbReference type="Proteomes" id="UP001144805"/>
    </source>
</evidence>
<reference evidence="2" key="1">
    <citation type="submission" date="2022-11" db="EMBL/GenBank/DDBJ databases">
        <title>Biodiversity and phylogenetic relationships of bacteria.</title>
        <authorList>
            <person name="Machado R.A.R."/>
            <person name="Bhat A."/>
            <person name="Loulou A."/>
            <person name="Kallel S."/>
        </authorList>
    </citation>
    <scope>NUCLEOTIDE SEQUENCE</scope>
    <source>
        <strain evidence="2">K-TC2</strain>
    </source>
</reference>
<dbReference type="Pfam" id="PF00102">
    <property type="entry name" value="Y_phosphatase"/>
    <property type="match status" value="1"/>
</dbReference>
<evidence type="ECO:0000313" key="2">
    <source>
        <dbReference type="EMBL" id="MCX5570912.1"/>
    </source>
</evidence>
<dbReference type="EMBL" id="JAPKNK010000007">
    <property type="protein sequence ID" value="MCX5570912.1"/>
    <property type="molecule type" value="Genomic_DNA"/>
</dbReference>
<proteinExistence type="predicted"/>
<dbReference type="InterPro" id="IPR016130">
    <property type="entry name" value="Tyr_Pase_AS"/>
</dbReference>
<name>A0A9X3E3V3_9HYPH</name>